<accession>A0ABM1MP75</accession>
<keyword evidence="3" id="KW-0337">GPI-anchor biosynthesis</keyword>
<keyword evidence="4 8" id="KW-0812">Transmembrane</keyword>
<proteinExistence type="inferred from homology"/>
<dbReference type="InterPro" id="IPR039545">
    <property type="entry name" value="PGAP2"/>
</dbReference>
<feature type="transmembrane region" description="Helical" evidence="8">
    <location>
        <begin position="148"/>
        <end position="167"/>
    </location>
</feature>
<dbReference type="Pfam" id="PF10277">
    <property type="entry name" value="Frag1"/>
    <property type="match status" value="1"/>
</dbReference>
<evidence type="ECO:0000256" key="1">
    <source>
        <dbReference type="ARBA" id="ARBA00004653"/>
    </source>
</evidence>
<evidence type="ECO:0000256" key="5">
    <source>
        <dbReference type="ARBA" id="ARBA00022989"/>
    </source>
</evidence>
<dbReference type="GeneID" id="108562517"/>
<evidence type="ECO:0000256" key="7">
    <source>
        <dbReference type="ARBA" id="ARBA00023136"/>
    </source>
</evidence>
<evidence type="ECO:0000256" key="3">
    <source>
        <dbReference type="ARBA" id="ARBA00022502"/>
    </source>
</evidence>
<evidence type="ECO:0000256" key="2">
    <source>
        <dbReference type="ARBA" id="ARBA00007414"/>
    </source>
</evidence>
<keyword evidence="6" id="KW-0333">Golgi apparatus</keyword>
<keyword evidence="7 8" id="KW-0472">Membrane</keyword>
<organism evidence="10 11">
    <name type="scientific">Nicrophorus vespilloides</name>
    <name type="common">Boreal carrion beetle</name>
    <dbReference type="NCBI Taxonomy" id="110193"/>
    <lineage>
        <taxon>Eukaryota</taxon>
        <taxon>Metazoa</taxon>
        <taxon>Ecdysozoa</taxon>
        <taxon>Arthropoda</taxon>
        <taxon>Hexapoda</taxon>
        <taxon>Insecta</taxon>
        <taxon>Pterygota</taxon>
        <taxon>Neoptera</taxon>
        <taxon>Endopterygota</taxon>
        <taxon>Coleoptera</taxon>
        <taxon>Polyphaga</taxon>
        <taxon>Staphyliniformia</taxon>
        <taxon>Silphidae</taxon>
        <taxon>Nicrophorinae</taxon>
        <taxon>Nicrophorus</taxon>
    </lineage>
</organism>
<evidence type="ECO:0000256" key="6">
    <source>
        <dbReference type="ARBA" id="ARBA00023034"/>
    </source>
</evidence>
<evidence type="ECO:0000256" key="4">
    <source>
        <dbReference type="ARBA" id="ARBA00022692"/>
    </source>
</evidence>
<protein>
    <submittedName>
        <fullName evidence="11">Post-GPI attachment to proteins factor 2</fullName>
    </submittedName>
</protein>
<dbReference type="RefSeq" id="XP_017776375.1">
    <property type="nucleotide sequence ID" value="XM_017920886.1"/>
</dbReference>
<evidence type="ECO:0000259" key="9">
    <source>
        <dbReference type="Pfam" id="PF10277"/>
    </source>
</evidence>
<evidence type="ECO:0000313" key="11">
    <source>
        <dbReference type="RefSeq" id="XP_017776375.1"/>
    </source>
</evidence>
<comment type="subcellular location">
    <subcellularLocation>
        <location evidence="1">Golgi apparatus membrane</location>
        <topology evidence="1">Multi-pass membrane protein</topology>
    </subcellularLocation>
</comment>
<gene>
    <name evidence="11" type="primary">LOC108562517</name>
</gene>
<keyword evidence="10" id="KW-1185">Reference proteome</keyword>
<feature type="transmembrane region" description="Helical" evidence="8">
    <location>
        <begin position="27"/>
        <end position="48"/>
    </location>
</feature>
<feature type="transmembrane region" description="Helical" evidence="8">
    <location>
        <begin position="188"/>
        <end position="207"/>
    </location>
</feature>
<sequence>MASEARYRLLADDYELTSVAWVPYRRIGLSVLALPLSAFVFCVVYSILFNFEHSTSTHCGAYNVLPSISASIGSYSPQKEVWKLAIILHAIPRLLMVYFDFYYNREVLFEITKIPSIIDTLLHIIENVALVSLTLYDSSNYYSTHEKSFMIFILTSELHMLLIVAMHQRCRRVVRNKSEINSFWWKKFMVCINVLAVIFSGYFYVLHNVRCPNYAYTMFAICEYIVVFSNMIFHITSTLDFADRDLVFYRYGITMTHRPFD</sequence>
<reference evidence="11" key="1">
    <citation type="submission" date="2025-08" db="UniProtKB">
        <authorList>
            <consortium name="RefSeq"/>
        </authorList>
    </citation>
    <scope>IDENTIFICATION</scope>
    <source>
        <tissue evidence="11">Whole Larva</tissue>
    </source>
</reference>
<dbReference type="PANTHER" id="PTHR12892:SF11">
    <property type="entry name" value="POST-GPI ATTACHMENT TO PROTEINS FACTOR 2"/>
    <property type="match status" value="1"/>
</dbReference>
<evidence type="ECO:0000256" key="8">
    <source>
        <dbReference type="SAM" id="Phobius"/>
    </source>
</evidence>
<feature type="domain" description="CWH43-like N-terminal" evidence="9">
    <location>
        <begin position="29"/>
        <end position="243"/>
    </location>
</feature>
<comment type="similarity">
    <text evidence="2">Belongs to the PGAP2 family.</text>
</comment>
<evidence type="ECO:0000313" key="10">
    <source>
        <dbReference type="Proteomes" id="UP000695000"/>
    </source>
</evidence>
<dbReference type="Proteomes" id="UP000695000">
    <property type="component" value="Unplaced"/>
</dbReference>
<dbReference type="PANTHER" id="PTHR12892">
    <property type="entry name" value="FGF RECEPTOR ACTIVATING PROTEIN 1"/>
    <property type="match status" value="1"/>
</dbReference>
<dbReference type="InterPro" id="IPR019402">
    <property type="entry name" value="CWH43_N"/>
</dbReference>
<feature type="transmembrane region" description="Helical" evidence="8">
    <location>
        <begin position="213"/>
        <end position="233"/>
    </location>
</feature>
<name>A0ABM1MP75_NICVS</name>
<keyword evidence="5 8" id="KW-1133">Transmembrane helix</keyword>